<dbReference type="InterPro" id="IPR001304">
    <property type="entry name" value="C-type_lectin-like"/>
</dbReference>
<feature type="domain" description="C-type lectin" evidence="1">
    <location>
        <begin position="3"/>
        <end position="130"/>
    </location>
</feature>
<evidence type="ECO:0000259" key="1">
    <source>
        <dbReference type="PROSITE" id="PS50041"/>
    </source>
</evidence>
<dbReference type="PROSITE" id="PS50041">
    <property type="entry name" value="C_TYPE_LECTIN_2"/>
    <property type="match status" value="1"/>
</dbReference>
<evidence type="ECO:0000259" key="2">
    <source>
        <dbReference type="PROSITE" id="PS50948"/>
    </source>
</evidence>
<dbReference type="AlphaFoldDB" id="A0AAN9GJQ0"/>
<dbReference type="InterPro" id="IPR016187">
    <property type="entry name" value="CTDL_fold"/>
</dbReference>
<comment type="caution">
    <text evidence="3">The sequence shown here is derived from an EMBL/GenBank/DDBJ whole genome shotgun (WGS) entry which is preliminary data.</text>
</comment>
<dbReference type="PROSITE" id="PS50948">
    <property type="entry name" value="PAN"/>
    <property type="match status" value="1"/>
</dbReference>
<evidence type="ECO:0008006" key="5">
    <source>
        <dbReference type="Google" id="ProtNLM"/>
    </source>
</evidence>
<dbReference type="EMBL" id="JBAMIC010000003">
    <property type="protein sequence ID" value="KAK7111047.1"/>
    <property type="molecule type" value="Genomic_DNA"/>
</dbReference>
<feature type="domain" description="Apple" evidence="2">
    <location>
        <begin position="129"/>
        <end position="214"/>
    </location>
</feature>
<dbReference type="Proteomes" id="UP001374579">
    <property type="component" value="Unassembled WGS sequence"/>
</dbReference>
<reference evidence="3 4" key="1">
    <citation type="submission" date="2024-02" db="EMBL/GenBank/DDBJ databases">
        <title>Chromosome-scale genome assembly of the rough periwinkle Littorina saxatilis.</title>
        <authorList>
            <person name="De Jode A."/>
            <person name="Faria R."/>
            <person name="Formenti G."/>
            <person name="Sims Y."/>
            <person name="Smith T.P."/>
            <person name="Tracey A."/>
            <person name="Wood J.M.D."/>
            <person name="Zagrodzka Z.B."/>
            <person name="Johannesson K."/>
            <person name="Butlin R.K."/>
            <person name="Leder E.H."/>
        </authorList>
    </citation>
    <scope>NUCLEOTIDE SEQUENCE [LARGE SCALE GENOMIC DNA]</scope>
    <source>
        <strain evidence="3">Snail1</strain>
        <tissue evidence="3">Muscle</tissue>
    </source>
</reference>
<gene>
    <name evidence="3" type="ORF">V1264_014828</name>
</gene>
<dbReference type="SUPFAM" id="SSF56436">
    <property type="entry name" value="C-type lectin-like"/>
    <property type="match status" value="1"/>
</dbReference>
<proteinExistence type="predicted"/>
<dbReference type="InterPro" id="IPR003609">
    <property type="entry name" value="Pan_app"/>
</dbReference>
<dbReference type="Gene3D" id="3.10.100.10">
    <property type="entry name" value="Mannose-Binding Protein A, subunit A"/>
    <property type="match status" value="1"/>
</dbReference>
<organism evidence="3 4">
    <name type="scientific">Littorina saxatilis</name>
    <dbReference type="NCBI Taxonomy" id="31220"/>
    <lineage>
        <taxon>Eukaryota</taxon>
        <taxon>Metazoa</taxon>
        <taxon>Spiralia</taxon>
        <taxon>Lophotrochozoa</taxon>
        <taxon>Mollusca</taxon>
        <taxon>Gastropoda</taxon>
        <taxon>Caenogastropoda</taxon>
        <taxon>Littorinimorpha</taxon>
        <taxon>Littorinoidea</taxon>
        <taxon>Littorinidae</taxon>
        <taxon>Littorina</taxon>
    </lineage>
</organism>
<dbReference type="InterPro" id="IPR016186">
    <property type="entry name" value="C-type_lectin-like/link_sf"/>
</dbReference>
<dbReference type="CDD" id="cd00037">
    <property type="entry name" value="CLECT"/>
    <property type="match status" value="1"/>
</dbReference>
<evidence type="ECO:0000313" key="4">
    <source>
        <dbReference type="Proteomes" id="UP001374579"/>
    </source>
</evidence>
<keyword evidence="4" id="KW-1185">Reference proteome</keyword>
<evidence type="ECO:0000313" key="3">
    <source>
        <dbReference type="EMBL" id="KAK7111047.1"/>
    </source>
</evidence>
<accession>A0AAN9GJQ0</accession>
<sequence>MEHTGSCYMLHETNTQKQKADVMCAAVEGAVTEMESPGEYIVVNEVLQGFSDEAWVGLQKVKLSDNFTWSNAGTQPDAEMWKADEPNLTGTCARLVRYFDTSSSATGVVDLGLLQLADHPCTNQYRPFCEKPASPAVSHSEKLSTLPEKLCPVSSQVTSGVLECAQLCARQLSSCYVYSYRQASRACTFHRLSSNCVKNSSEPGVAHYRITRDCT</sequence>
<protein>
    <recommendedName>
        <fullName evidence="5">C-type lectin domain-containing protein</fullName>
    </recommendedName>
</protein>
<dbReference type="Pfam" id="PF00059">
    <property type="entry name" value="Lectin_C"/>
    <property type="match status" value="1"/>
</dbReference>
<name>A0AAN9GJQ0_9CAEN</name>